<dbReference type="OrthoDB" id="38641at2"/>
<protein>
    <submittedName>
        <fullName evidence="4">Phage tail protein</fullName>
    </submittedName>
</protein>
<accession>A0A2S0N6Z3</accession>
<reference evidence="4 5" key="1">
    <citation type="submission" date="2018-03" db="EMBL/GenBank/DDBJ databases">
        <title>Genome sequencing of Phreatobacter sp.</title>
        <authorList>
            <person name="Kim S.-J."/>
            <person name="Heo J."/>
            <person name="Kwon S.-W."/>
        </authorList>
    </citation>
    <scope>NUCLEOTIDE SEQUENCE [LARGE SCALE GENOMIC DNA]</scope>
    <source>
        <strain evidence="4 5">S-12</strain>
    </source>
</reference>
<feature type="transmembrane region" description="Helical" evidence="2">
    <location>
        <begin position="353"/>
        <end position="377"/>
    </location>
</feature>
<keyword evidence="2" id="KW-1133">Transmembrane helix</keyword>
<evidence type="ECO:0000313" key="5">
    <source>
        <dbReference type="Proteomes" id="UP000237889"/>
    </source>
</evidence>
<dbReference type="Proteomes" id="UP000237889">
    <property type="component" value="Chromosome"/>
</dbReference>
<dbReference type="EMBL" id="CP027668">
    <property type="protein sequence ID" value="AVO43905.1"/>
    <property type="molecule type" value="Genomic_DNA"/>
</dbReference>
<organism evidence="4 5">
    <name type="scientific">Phreatobacter cathodiphilus</name>
    <dbReference type="NCBI Taxonomy" id="1868589"/>
    <lineage>
        <taxon>Bacteria</taxon>
        <taxon>Pseudomonadati</taxon>
        <taxon>Pseudomonadota</taxon>
        <taxon>Alphaproteobacteria</taxon>
        <taxon>Hyphomicrobiales</taxon>
        <taxon>Phreatobacteraceae</taxon>
        <taxon>Phreatobacter</taxon>
    </lineage>
</organism>
<keyword evidence="2" id="KW-0812">Transmembrane</keyword>
<feature type="transmembrane region" description="Helical" evidence="2">
    <location>
        <begin position="317"/>
        <end position="341"/>
    </location>
</feature>
<evidence type="ECO:0000259" key="3">
    <source>
        <dbReference type="Pfam" id="PF20155"/>
    </source>
</evidence>
<evidence type="ECO:0000256" key="2">
    <source>
        <dbReference type="SAM" id="Phobius"/>
    </source>
</evidence>
<dbReference type="InterPro" id="IPR013491">
    <property type="entry name" value="Tape_meas_N"/>
</dbReference>
<gene>
    <name evidence="4" type="ORF">C6569_01820</name>
</gene>
<keyword evidence="2" id="KW-0472">Membrane</keyword>
<sequence length="930" mass="97889">MAEFDAPQLLVMLEARIREFERNFQKASRITNDNWRGIENRSRAAARNLEGVMASMGRSLVAPLSGIGAALSTREILRYADAWTAAKNSLAVVGVTGVQQTAVLNELFQSAQRNAAPLSALTTLYGRAAQVSTELGASQAELLKFSDGVAVALRVAGTDATQASGALLQLGQALGSAKVQAEEFNSINEGARPILMAVANGMASAGGSVAKLKELVNEGKVTNREFFRAFIEGMGSIEAMAANSSQTIGQAYTKITNALTRYIGETDESLGASQRLAQGLNSLADSFGQTADIVLKVAAVIGGALVGRAIAPMVASLALGTAGMIQFVASLRSALAVALAVGTATGTAKAAIAGIGAAAGPLGLIIGGALVGSLVLFGSSSAKATEGAKAYEAALLRVEQAAKKTGDATVDAAQRLVASQRSALLAGLQVAEQTERQTQRQLSGFIRLVDDFSMRQFISPAQVEQLKQLDRELQSGEKTSKTAADALEALGRSLNPGPLVDRINEIIAALRKQVAVTNEAAAALGALGGGPSFRRSENESMSAYERMAQAGRAFRAEAERRNALTSEQVTLEAKIAEIRKKANEGGVTLRESEIRSMAQAEIAADERRSGEGGGRTSTRQRRTTDDSFNREVQAIRDRIAMLVLERETVGKGYEEQERRRMQLELEQQTLRRLQDTARSNGDAQWRNISLSEQQRSAIAAVATEYGRQADALRRVSEGHERAKQAAEEFYSTSKNELVDVVLGTKSWDQALRSLGNRLASLALNAAFDAIFKPAGGGGLFGSLSGIFSKLMGFSEGGYTGNGGKYEPAGIVHRGEYVLPQEAVARIGVKNLEAIRRGVPGYAGGGSVGAIPVPAIPSPPARGFTGANASGANVTISPVVTVTANGGTPQQNQDLAERTSREMINGIRAIVGEELIKALKPNGLIEAHGRL</sequence>
<proteinExistence type="predicted"/>
<evidence type="ECO:0000313" key="4">
    <source>
        <dbReference type="EMBL" id="AVO43905.1"/>
    </source>
</evidence>
<evidence type="ECO:0000256" key="1">
    <source>
        <dbReference type="SAM" id="MobiDB-lite"/>
    </source>
</evidence>
<name>A0A2S0N6Z3_9HYPH</name>
<dbReference type="KEGG" id="phr:C6569_01820"/>
<dbReference type="RefSeq" id="WP_106747235.1">
    <property type="nucleotide sequence ID" value="NZ_CP027668.1"/>
</dbReference>
<dbReference type="AlphaFoldDB" id="A0A2S0N6Z3"/>
<dbReference type="Pfam" id="PF20155">
    <property type="entry name" value="TMP_3"/>
    <property type="match status" value="1"/>
</dbReference>
<keyword evidence="5" id="KW-1185">Reference proteome</keyword>
<feature type="region of interest" description="Disordered" evidence="1">
    <location>
        <begin position="600"/>
        <end position="626"/>
    </location>
</feature>
<dbReference type="NCBIfam" id="TIGR02675">
    <property type="entry name" value="tape_meas_nterm"/>
    <property type="match status" value="1"/>
</dbReference>
<feature type="domain" description="Tape measure protein N-terminal" evidence="3">
    <location>
        <begin position="74"/>
        <end position="268"/>
    </location>
</feature>